<proteinExistence type="predicted"/>
<protein>
    <submittedName>
        <fullName evidence="1">Uncharacterized protein</fullName>
    </submittedName>
</protein>
<dbReference type="AlphaFoldDB" id="A0A4Q9KQ46"/>
<reference evidence="1 2" key="1">
    <citation type="submission" date="2017-12" db="EMBL/GenBank/DDBJ databases">
        <authorList>
            <person name="Pombert J.-F."/>
            <person name="Haag K.L."/>
            <person name="Ebert D."/>
        </authorList>
    </citation>
    <scope>NUCLEOTIDE SEQUENCE [LARGE SCALE GENOMIC DNA]</scope>
    <source>
        <strain evidence="1">BE-OM-2</strain>
    </source>
</reference>
<dbReference type="EMBL" id="PITI01003378">
    <property type="protein sequence ID" value="TBT96777.1"/>
    <property type="molecule type" value="Genomic_DNA"/>
</dbReference>
<feature type="non-terminal residue" evidence="1">
    <location>
        <position position="1"/>
    </location>
</feature>
<keyword evidence="2" id="KW-1185">Reference proteome</keyword>
<dbReference type="Proteomes" id="UP000291404">
    <property type="component" value="Unassembled WGS sequence"/>
</dbReference>
<accession>A0A4Q9KQ46</accession>
<comment type="caution">
    <text evidence="1">The sequence shown here is derived from an EMBL/GenBank/DDBJ whole genome shotgun (WGS) entry which is preliminary data.</text>
</comment>
<name>A0A4Q9KQ46_9MICR</name>
<gene>
    <name evidence="1" type="ORF">CWI36_3378p0010</name>
</gene>
<evidence type="ECO:0000313" key="1">
    <source>
        <dbReference type="EMBL" id="TBT96777.1"/>
    </source>
</evidence>
<dbReference type="VEuPathDB" id="MicrosporidiaDB:CWI39_1825p0010"/>
<evidence type="ECO:0000313" key="2">
    <source>
        <dbReference type="Proteomes" id="UP000291404"/>
    </source>
</evidence>
<sequence length="65" mass="7901">SYLPEKYSKVNNYESKFYLKSNIENIFKKTFFDDFLNVLSQICDTKWNLKTYEENIKAFDKKSIK</sequence>
<organism evidence="1 2">
    <name type="scientific">Hamiltosporidium magnivora</name>
    <dbReference type="NCBI Taxonomy" id="148818"/>
    <lineage>
        <taxon>Eukaryota</taxon>
        <taxon>Fungi</taxon>
        <taxon>Fungi incertae sedis</taxon>
        <taxon>Microsporidia</taxon>
        <taxon>Dubosqiidae</taxon>
        <taxon>Hamiltosporidium</taxon>
    </lineage>
</organism>
<dbReference type="VEuPathDB" id="MicrosporidiaDB:CWI36_3378p0010"/>